<evidence type="ECO:0000259" key="2">
    <source>
        <dbReference type="Pfam" id="PF01979"/>
    </source>
</evidence>
<dbReference type="InterPro" id="IPR011059">
    <property type="entry name" value="Metal-dep_hydrolase_composite"/>
</dbReference>
<dbReference type="CDD" id="cd01298">
    <property type="entry name" value="ATZ_TRZ_like"/>
    <property type="match status" value="1"/>
</dbReference>
<reference evidence="3 4" key="1">
    <citation type="submission" date="2017-04" db="EMBL/GenBank/DDBJ databases">
        <authorList>
            <person name="Afonso C.L."/>
            <person name="Miller P.J."/>
            <person name="Scott M.A."/>
            <person name="Spackman E."/>
            <person name="Goraichik I."/>
            <person name="Dimitrov K.M."/>
            <person name="Suarez D.L."/>
            <person name="Swayne D.E."/>
        </authorList>
    </citation>
    <scope>NUCLEOTIDE SEQUENCE [LARGE SCALE GENOMIC DNA]</scope>
    <source>
        <strain evidence="3 4">ToBE</strain>
    </source>
</reference>
<sequence>MAVVLGGFLIPSVTRGALREWGIRIKGGEVQEVKSNEELLQNLNGEEVYDFRDCIIIPGFINGHMHMYGVLSHGIEVPVTLTGFKSFLDDFWWPMIENRLDHEMIAASTAWACLEMLRSGITTFCDILEAPNAIPGALLMEKEVVEKAGLRGILSFEACERVNTENGELGLEENARLIRESSGGLVTGLLSVHTTFTCSPTFLKKADEMARELGAMFHMHLSESSYEPQYCLETYGKRPVEVYRDLGILGPHVLASQGVDLSPGEIELLSQYKVNLVHMPLSNCEVGGGIAPVPQLLERGVTVGLGTDGYINNFFEVMRGAFLLHKAAQKNPAVMPARAVLAMATEMGARALGRPELGRLEIGCKADLVAISADTPTPINEKNIFDQLVLYRNPENIRAVMVGGRLVVVEGRVLSLNEDKVKEDLKKATLKLWGFPL</sequence>
<dbReference type="Pfam" id="PF01979">
    <property type="entry name" value="Amidohydro_1"/>
    <property type="match status" value="1"/>
</dbReference>
<dbReference type="InterPro" id="IPR032466">
    <property type="entry name" value="Metal_Hydrolase"/>
</dbReference>
<protein>
    <submittedName>
        <fullName evidence="3">Cytosine/adenosine deaminase</fullName>
    </submittedName>
</protein>
<evidence type="ECO:0000313" key="4">
    <source>
        <dbReference type="Proteomes" id="UP000192569"/>
    </source>
</evidence>
<dbReference type="AlphaFoldDB" id="A0A1W1VFH2"/>
<feature type="domain" description="Amidohydrolase-related" evidence="2">
    <location>
        <begin position="55"/>
        <end position="407"/>
    </location>
</feature>
<evidence type="ECO:0000256" key="1">
    <source>
        <dbReference type="ARBA" id="ARBA00022801"/>
    </source>
</evidence>
<keyword evidence="4" id="KW-1185">Reference proteome</keyword>
<evidence type="ECO:0000313" key="3">
    <source>
        <dbReference type="EMBL" id="SMB92056.1"/>
    </source>
</evidence>
<dbReference type="PANTHER" id="PTHR43794">
    <property type="entry name" value="AMINOHYDROLASE SSNA-RELATED"/>
    <property type="match status" value="1"/>
</dbReference>
<dbReference type="Proteomes" id="UP000192569">
    <property type="component" value="Chromosome I"/>
</dbReference>
<keyword evidence="1" id="KW-0378">Hydrolase</keyword>
<dbReference type="EMBL" id="LT838272">
    <property type="protein sequence ID" value="SMB92056.1"/>
    <property type="molecule type" value="Genomic_DNA"/>
</dbReference>
<dbReference type="Gene3D" id="2.30.40.10">
    <property type="entry name" value="Urease, subunit C, domain 1"/>
    <property type="match status" value="1"/>
</dbReference>
<dbReference type="OrthoDB" id="9807210at2"/>
<organism evidence="3 4">
    <name type="scientific">Thermanaeromonas toyohensis ToBE</name>
    <dbReference type="NCBI Taxonomy" id="698762"/>
    <lineage>
        <taxon>Bacteria</taxon>
        <taxon>Bacillati</taxon>
        <taxon>Bacillota</taxon>
        <taxon>Clostridia</taxon>
        <taxon>Neomoorellales</taxon>
        <taxon>Neomoorellaceae</taxon>
        <taxon>Thermanaeromonas</taxon>
    </lineage>
</organism>
<dbReference type="GO" id="GO:0016810">
    <property type="term" value="F:hydrolase activity, acting on carbon-nitrogen (but not peptide) bonds"/>
    <property type="evidence" value="ECO:0007669"/>
    <property type="project" value="InterPro"/>
</dbReference>
<proteinExistence type="predicted"/>
<dbReference type="InterPro" id="IPR050287">
    <property type="entry name" value="MTA/SAH_deaminase"/>
</dbReference>
<dbReference type="Gene3D" id="3.20.20.140">
    <property type="entry name" value="Metal-dependent hydrolases"/>
    <property type="match status" value="1"/>
</dbReference>
<dbReference type="InterPro" id="IPR006680">
    <property type="entry name" value="Amidohydro-rel"/>
</dbReference>
<dbReference type="SUPFAM" id="SSF51338">
    <property type="entry name" value="Composite domain of metallo-dependent hydrolases"/>
    <property type="match status" value="1"/>
</dbReference>
<gene>
    <name evidence="3" type="ORF">SAMN00808754_0569</name>
</gene>
<name>A0A1W1VFH2_9FIRM</name>
<dbReference type="STRING" id="698762.SAMN00808754_0569"/>
<dbReference type="SUPFAM" id="SSF51556">
    <property type="entry name" value="Metallo-dependent hydrolases"/>
    <property type="match status" value="1"/>
</dbReference>
<dbReference type="PANTHER" id="PTHR43794:SF11">
    <property type="entry name" value="AMIDOHYDROLASE-RELATED DOMAIN-CONTAINING PROTEIN"/>
    <property type="match status" value="1"/>
</dbReference>
<dbReference type="RefSeq" id="WP_084663848.1">
    <property type="nucleotide sequence ID" value="NZ_LT838272.1"/>
</dbReference>
<accession>A0A1W1VFH2</accession>